<dbReference type="InterPro" id="IPR013249">
    <property type="entry name" value="RNA_pol_sigma70_r4_t2"/>
</dbReference>
<dbReference type="Proteomes" id="UP000014310">
    <property type="component" value="Unassembled WGS sequence"/>
</dbReference>
<organism evidence="2 3">
    <name type="scientific">Lacticaseibacillus paracasei subsp. paracasei Lpp49</name>
    <dbReference type="NCBI Taxonomy" id="1256213"/>
    <lineage>
        <taxon>Bacteria</taxon>
        <taxon>Bacillati</taxon>
        <taxon>Bacillota</taxon>
        <taxon>Bacilli</taxon>
        <taxon>Lactobacillales</taxon>
        <taxon>Lactobacillaceae</taxon>
        <taxon>Lacticaseibacillus</taxon>
    </lineage>
</organism>
<reference evidence="2 3" key="1">
    <citation type="journal article" date="2013" name="PLoS ONE">
        <title>Lactobacillus paracasei comparative genomics: towards species pan-genome definition and exploitation of diversity.</title>
        <authorList>
            <person name="Smokvina T."/>
            <person name="Wels M."/>
            <person name="Polka J."/>
            <person name="Chervaux C."/>
            <person name="Brisse S."/>
            <person name="Boekhorst J."/>
            <person name="van Hylckama Vlieg J.E."/>
            <person name="Siezen R.J."/>
        </authorList>
    </citation>
    <scope>NUCLEOTIDE SEQUENCE [LARGE SCALE GENOMIC DNA]</scope>
    <source>
        <strain evidence="2 3">Lpp49</strain>
    </source>
</reference>
<dbReference type="SUPFAM" id="SSF88659">
    <property type="entry name" value="Sigma3 and sigma4 domains of RNA polymerase sigma factors"/>
    <property type="match status" value="1"/>
</dbReference>
<dbReference type="RefSeq" id="WP_016382735.1">
    <property type="nucleotide sequence ID" value="NZ_ANKJ01000024.1"/>
</dbReference>
<dbReference type="InterPro" id="IPR013324">
    <property type="entry name" value="RNA_pol_sigma_r3/r4-like"/>
</dbReference>
<dbReference type="EMBL" id="ANKJ01000024">
    <property type="protein sequence ID" value="EPC90436.1"/>
    <property type="molecule type" value="Genomic_DNA"/>
</dbReference>
<evidence type="ECO:0000313" key="2">
    <source>
        <dbReference type="EMBL" id="EPC90436.1"/>
    </source>
</evidence>
<name>A0ABC9TAY4_LACPA</name>
<feature type="domain" description="RNA polymerase sigma factor 70 region 4 type 2" evidence="1">
    <location>
        <begin position="72"/>
        <end position="123"/>
    </location>
</feature>
<evidence type="ECO:0000259" key="1">
    <source>
        <dbReference type="Pfam" id="PF08281"/>
    </source>
</evidence>
<gene>
    <name evidence="2" type="ORF">Lpp49_09857</name>
</gene>
<dbReference type="Pfam" id="PF08281">
    <property type="entry name" value="Sigma70_r4_2"/>
    <property type="match status" value="1"/>
</dbReference>
<proteinExistence type="predicted"/>
<dbReference type="AlphaFoldDB" id="A0ABC9TAY4"/>
<dbReference type="Gene3D" id="1.20.140.160">
    <property type="match status" value="1"/>
</dbReference>
<protein>
    <submittedName>
        <fullName evidence="2">Sigma-70, region 4 family protein</fullName>
    </submittedName>
</protein>
<accession>A0ABC9TAY4</accession>
<sequence length="130" mass="14922">MSDQDVKQAFSHYAKLSLVNKTHSLYSQGQHQVSKIPLNEETVEYPIDDSPPIIKLITAEQATHLEEYFINERLIVAISKLNESQKKLLYYKYVEQLSDKAIGQIFHVSSQAISKQHRRVLGKIGSTFFN</sequence>
<comment type="caution">
    <text evidence="2">The sequence shown here is derived from an EMBL/GenBank/DDBJ whole genome shotgun (WGS) entry which is preliminary data.</text>
</comment>
<evidence type="ECO:0000313" key="3">
    <source>
        <dbReference type="Proteomes" id="UP000014310"/>
    </source>
</evidence>